<evidence type="ECO:0000259" key="1">
    <source>
        <dbReference type="PROSITE" id="PS50814"/>
    </source>
</evidence>
<protein>
    <recommendedName>
        <fullName evidence="1">WIF domain-containing protein</fullName>
    </recommendedName>
</protein>
<evidence type="ECO:0000313" key="2">
    <source>
        <dbReference type="EMBL" id="PXF32647.1"/>
    </source>
</evidence>
<dbReference type="EMBL" id="LAPT01000012">
    <property type="protein sequence ID" value="PXF32647.1"/>
    <property type="molecule type" value="Genomic_DNA"/>
</dbReference>
<dbReference type="PROSITE" id="PS50814">
    <property type="entry name" value="WIF"/>
    <property type="match status" value="1"/>
</dbReference>
<reference evidence="2 3" key="1">
    <citation type="submission" date="2015-03" db="EMBL/GenBank/DDBJ databases">
        <authorList>
            <person name="Krishnan R."/>
            <person name="Midha S."/>
            <person name="Patil P.B."/>
            <person name="Rameshkumar N."/>
        </authorList>
    </citation>
    <scope>NUCLEOTIDE SEQUENCE [LARGE SCALE GENOMIC DNA]</scope>
    <source>
        <strain evidence="2 3">L1E11</strain>
    </source>
</reference>
<sequence length="391" mass="44789">MSVIRTISTQLIKALGGVTAHDHHLLHDRIRLASAPAIELGCYQHAVESAFGVPYSAGEARMRYRQCFGRLGLYGQNEGDTFTPAEQLDVYLEHIRTEWDTLHSALTDRGTGRDPDELVDREAITEAAHNRLMSVRNRLIRLLGGVSAHDHNVLLSKVRVSERLATAHIAQLGSYQRFLASIYHYEGHYPVWKAQYEYRQCLTAWVDTLFEQRAWFSIEQLEQIDLYLGRIVDAFATLYKHHRPAFMHLQTSLWHDDHLPYARGAHLFRSWEVVAQEREADLIEARLIKKAPGKGVAVLIPCLTAAHEQPKDLKAPYLFDNELSQEEQAQVKFRLYLNGVEINRLLGYDDFMIWLDTYQISPYSKRAAQIECGVPVDTSDGTVRWDRIAPL</sequence>
<organism evidence="2 3">
    <name type="scientific">Pokkaliibacter plantistimulans</name>
    <dbReference type="NCBI Taxonomy" id="1635171"/>
    <lineage>
        <taxon>Bacteria</taxon>
        <taxon>Pseudomonadati</taxon>
        <taxon>Pseudomonadota</taxon>
        <taxon>Gammaproteobacteria</taxon>
        <taxon>Oceanospirillales</taxon>
        <taxon>Balneatrichaceae</taxon>
        <taxon>Pokkaliibacter</taxon>
    </lineage>
</organism>
<feature type="domain" description="WIF" evidence="1">
    <location>
        <begin position="335"/>
        <end position="391"/>
    </location>
</feature>
<proteinExistence type="predicted"/>
<accession>A0ABX5M187</accession>
<comment type="caution">
    <text evidence="2">The sequence shown here is derived from an EMBL/GenBank/DDBJ whole genome shotgun (WGS) entry which is preliminary data.</text>
</comment>
<dbReference type="InterPro" id="IPR003306">
    <property type="entry name" value="WIF"/>
</dbReference>
<dbReference type="Proteomes" id="UP000248090">
    <property type="component" value="Unassembled WGS sequence"/>
</dbReference>
<name>A0ABX5M187_9GAMM</name>
<keyword evidence="3" id="KW-1185">Reference proteome</keyword>
<gene>
    <name evidence="2" type="ORF">WH50_03460</name>
</gene>
<evidence type="ECO:0000313" key="3">
    <source>
        <dbReference type="Proteomes" id="UP000248090"/>
    </source>
</evidence>